<dbReference type="Proteomes" id="UP000193045">
    <property type="component" value="Unassembled WGS sequence"/>
</dbReference>
<sequence>MYYYFIERGMAPFLLKSKRTGDLKMENYAKFVATEILKQLGGNRFIAMTGATKFAYFDEKGECGLFFRLPSNFSIKGINLVKIKLTFSDTYMVTFFRVRGETVKEISKFDNIYCDQLESLFSEQTGLATRF</sequence>
<evidence type="ECO:0000313" key="2">
    <source>
        <dbReference type="Proteomes" id="UP000193045"/>
    </source>
</evidence>
<proteinExistence type="predicted"/>
<evidence type="ECO:0008006" key="3">
    <source>
        <dbReference type="Google" id="ProtNLM"/>
    </source>
</evidence>
<reference evidence="1 2" key="1">
    <citation type="submission" date="2010-04" db="EMBL/GenBank/DDBJ databases">
        <title>The Genome Sequence of Escherichia coli H386.</title>
        <authorList>
            <consortium name="The Broad Institute Genome Sequencing Platform"/>
            <consortium name="The Broad Institute Genome Sequencing Center for Infectious Disease"/>
            <person name="Feldgarden M."/>
            <person name="Gordon D.M."/>
            <person name="Johnson J.R."/>
            <person name="Johnston B.D."/>
            <person name="Young S."/>
            <person name="Zeng Q."/>
            <person name="Koehrsen M."/>
            <person name="Alvarado L."/>
            <person name="Berlin A.M."/>
            <person name="Borenstein D."/>
            <person name="Chapman S.B."/>
            <person name="Chen Z."/>
            <person name="Engels R."/>
            <person name="Freedman E."/>
            <person name="Gellesch M."/>
            <person name="Goldberg J."/>
            <person name="Griggs A."/>
            <person name="Gujja S."/>
            <person name="Heilman E.R."/>
            <person name="Heiman D.I."/>
            <person name="Hepburn T.A."/>
            <person name="Howarth C."/>
            <person name="Jen D."/>
            <person name="Larson L."/>
            <person name="Mehta T."/>
            <person name="Park D."/>
            <person name="Pearson M."/>
            <person name="Richards J."/>
            <person name="Roberts A."/>
            <person name="Saif S."/>
            <person name="Shea T.D."/>
            <person name="Shenoy N."/>
            <person name="Sisk P."/>
            <person name="Stolte C."/>
            <person name="Sykes S.N."/>
            <person name="Walk T."/>
            <person name="White J."/>
            <person name="Yandava C."/>
            <person name="Haas B."/>
            <person name="Henn M.R."/>
            <person name="Nusbaum C."/>
            <person name="Birren B."/>
        </authorList>
    </citation>
    <scope>NUCLEOTIDE SEQUENCE [LARGE SCALE GENOMIC DNA]</scope>
    <source>
        <strain evidence="1 2">H386</strain>
    </source>
</reference>
<accession>A0A1X3JH01</accession>
<comment type="caution">
    <text evidence="1">The sequence shown here is derived from an EMBL/GenBank/DDBJ whole genome shotgun (WGS) entry which is preliminary data.</text>
</comment>
<organism evidence="1 2">
    <name type="scientific">Escherichia coli H386</name>
    <dbReference type="NCBI Taxonomy" id="656397"/>
    <lineage>
        <taxon>Bacteria</taxon>
        <taxon>Pseudomonadati</taxon>
        <taxon>Pseudomonadota</taxon>
        <taxon>Gammaproteobacteria</taxon>
        <taxon>Enterobacterales</taxon>
        <taxon>Enterobacteriaceae</taxon>
        <taxon>Escherichia</taxon>
    </lineage>
</organism>
<protein>
    <recommendedName>
        <fullName evidence="3">YahA protein</fullName>
    </recommendedName>
</protein>
<name>A0A1X3JH01_ECOLX</name>
<dbReference type="AlphaFoldDB" id="A0A1X3JH01"/>
<dbReference type="EMBL" id="ADJB01000057">
    <property type="protein sequence ID" value="OSL09550.1"/>
    <property type="molecule type" value="Genomic_DNA"/>
</dbReference>
<gene>
    <name evidence="1" type="ORF">ECVG_04743</name>
</gene>
<evidence type="ECO:0000313" key="1">
    <source>
        <dbReference type="EMBL" id="OSL09550.1"/>
    </source>
</evidence>